<dbReference type="Proteomes" id="UP000297982">
    <property type="component" value="Unassembled WGS sequence"/>
</dbReference>
<dbReference type="InterPro" id="IPR036318">
    <property type="entry name" value="FAD-bd_PCMH-like_sf"/>
</dbReference>
<dbReference type="EMBL" id="SRJC01000002">
    <property type="protein sequence ID" value="TGB02875.1"/>
    <property type="molecule type" value="Genomic_DNA"/>
</dbReference>
<evidence type="ECO:0000256" key="2">
    <source>
        <dbReference type="ARBA" id="ARBA00005466"/>
    </source>
</evidence>
<name>A0A4Z0GZS1_9BACI</name>
<reference evidence="7 8" key="1">
    <citation type="journal article" date="2003" name="Int. J. Syst. Evol. Microbiol.">
        <title>Halobacillus salinus sp. nov., isolated from a salt lake on the coast of the East Sea in Korea.</title>
        <authorList>
            <person name="Yoon J.H."/>
            <person name="Kang K.H."/>
            <person name="Park Y.H."/>
        </authorList>
    </citation>
    <scope>NUCLEOTIDE SEQUENCE [LARGE SCALE GENOMIC DNA]</scope>
    <source>
        <strain evidence="7 8">HSL-3</strain>
    </source>
</reference>
<feature type="domain" description="FAD-binding PCMH-type" evidence="6">
    <location>
        <begin position="32"/>
        <end position="202"/>
    </location>
</feature>
<gene>
    <name evidence="7" type="ORF">E4663_12040</name>
</gene>
<dbReference type="InterPro" id="IPR012951">
    <property type="entry name" value="BBE"/>
</dbReference>
<evidence type="ECO:0000313" key="7">
    <source>
        <dbReference type="EMBL" id="TGB02875.1"/>
    </source>
</evidence>
<accession>A0A4Z0GZS1</accession>
<dbReference type="PANTHER" id="PTHR42973">
    <property type="entry name" value="BINDING OXIDOREDUCTASE, PUTATIVE (AFU_ORTHOLOGUE AFUA_1G17690)-RELATED"/>
    <property type="match status" value="1"/>
</dbReference>
<evidence type="ECO:0000256" key="3">
    <source>
        <dbReference type="ARBA" id="ARBA00022630"/>
    </source>
</evidence>
<evidence type="ECO:0000313" key="8">
    <source>
        <dbReference type="Proteomes" id="UP000297982"/>
    </source>
</evidence>
<proteinExistence type="inferred from homology"/>
<dbReference type="InterPro" id="IPR006093">
    <property type="entry name" value="Oxy_OxRdtase_FAD_BS"/>
</dbReference>
<evidence type="ECO:0000256" key="4">
    <source>
        <dbReference type="ARBA" id="ARBA00022827"/>
    </source>
</evidence>
<dbReference type="Gene3D" id="3.40.462.20">
    <property type="match status" value="1"/>
</dbReference>
<dbReference type="GO" id="GO:0071949">
    <property type="term" value="F:FAD binding"/>
    <property type="evidence" value="ECO:0007669"/>
    <property type="project" value="InterPro"/>
</dbReference>
<dbReference type="SUPFAM" id="SSF56176">
    <property type="entry name" value="FAD-binding/transporter-associated domain-like"/>
    <property type="match status" value="1"/>
</dbReference>
<dbReference type="InterPro" id="IPR016166">
    <property type="entry name" value="FAD-bd_PCMH"/>
</dbReference>
<evidence type="ECO:0000256" key="1">
    <source>
        <dbReference type="ARBA" id="ARBA00001974"/>
    </source>
</evidence>
<dbReference type="PANTHER" id="PTHR42973:SF39">
    <property type="entry name" value="FAD-BINDING PCMH-TYPE DOMAIN-CONTAINING PROTEIN"/>
    <property type="match status" value="1"/>
</dbReference>
<comment type="similarity">
    <text evidence="2">Belongs to the oxygen-dependent FAD-linked oxidoreductase family.</text>
</comment>
<organism evidence="7 8">
    <name type="scientific">Halobacillus salinus</name>
    <dbReference type="NCBI Taxonomy" id="192814"/>
    <lineage>
        <taxon>Bacteria</taxon>
        <taxon>Bacillati</taxon>
        <taxon>Bacillota</taxon>
        <taxon>Bacilli</taxon>
        <taxon>Bacillales</taxon>
        <taxon>Bacillaceae</taxon>
        <taxon>Halobacillus</taxon>
    </lineage>
</organism>
<dbReference type="GO" id="GO:0016491">
    <property type="term" value="F:oxidoreductase activity"/>
    <property type="evidence" value="ECO:0007669"/>
    <property type="project" value="UniProtKB-KW"/>
</dbReference>
<dbReference type="STRING" id="192814.GCA_900166575_02777"/>
<dbReference type="InterPro" id="IPR050416">
    <property type="entry name" value="FAD-linked_Oxidoreductase"/>
</dbReference>
<protein>
    <submittedName>
        <fullName evidence="7">FAD-binding oxidoreductase</fullName>
    </submittedName>
</protein>
<dbReference type="InterPro" id="IPR016167">
    <property type="entry name" value="FAD-bd_PCMH_sub1"/>
</dbReference>
<sequence>MFESLQSKMNGSVILPEHPNYEESRAIFNAAIKKQPSAIAICKDELDVAESVQFANVHGLEISIRGGGHHISGTSLTEGGLLIDLSAMKQVAVDETTKVAKVGGGALLSDVDSETQKYGLAVPTGTVSETGIGGLALSGGLGYLRGKYGLSCDNILAAQVVTAHGEIVRASADEHADLYWAIRGGGGNFGVVTQFEFQLFEVGPEVLALDVMYDLQDADSIYRQLDEFQKTAPDEISLNVTVMDLPPLPDLPEFLHFKPVLILSGMYEGEVDHGEEVIKPLREMATPIVDQSGVVAYTDLQTKLDAMVPQQANFKGSSLFFQDLSPESWQEILAEKEKAPGHLMLQLWEVHGQMNRVPADETAFATRDARYALLLDIMYEDENEEACQEWINGFYHRFAPISYNGAAYLNGIDPDSEIIQNSYAANYKRLVEIKEKYDPENVFQRNHNIQRASVHSD</sequence>
<dbReference type="Pfam" id="PF08031">
    <property type="entry name" value="BBE"/>
    <property type="match status" value="1"/>
</dbReference>
<dbReference type="Gene3D" id="3.30.43.10">
    <property type="entry name" value="Uridine Diphospho-n-acetylenolpyruvylglucosamine Reductase, domain 2"/>
    <property type="match status" value="1"/>
</dbReference>
<keyword evidence="3" id="KW-0285">Flavoprotein</keyword>
<dbReference type="Pfam" id="PF01565">
    <property type="entry name" value="FAD_binding_4"/>
    <property type="match status" value="1"/>
</dbReference>
<dbReference type="PROSITE" id="PS00862">
    <property type="entry name" value="OX2_COVAL_FAD"/>
    <property type="match status" value="1"/>
</dbReference>
<dbReference type="InterPro" id="IPR006094">
    <property type="entry name" value="Oxid_FAD_bind_N"/>
</dbReference>
<keyword evidence="8" id="KW-1185">Reference proteome</keyword>
<keyword evidence="4" id="KW-0274">FAD</keyword>
<comment type="cofactor">
    <cofactor evidence="1">
        <name>FAD</name>
        <dbReference type="ChEBI" id="CHEBI:57692"/>
    </cofactor>
</comment>
<dbReference type="Gene3D" id="3.30.465.10">
    <property type="match status" value="1"/>
</dbReference>
<keyword evidence="5" id="KW-0560">Oxidoreductase</keyword>
<dbReference type="AlphaFoldDB" id="A0A4Z0GZS1"/>
<comment type="caution">
    <text evidence="7">The sequence shown here is derived from an EMBL/GenBank/DDBJ whole genome shotgun (WGS) entry which is preliminary data.</text>
</comment>
<evidence type="ECO:0000259" key="6">
    <source>
        <dbReference type="PROSITE" id="PS51387"/>
    </source>
</evidence>
<evidence type="ECO:0000256" key="5">
    <source>
        <dbReference type="ARBA" id="ARBA00023002"/>
    </source>
</evidence>
<dbReference type="PROSITE" id="PS51387">
    <property type="entry name" value="FAD_PCMH"/>
    <property type="match status" value="1"/>
</dbReference>
<dbReference type="InterPro" id="IPR016169">
    <property type="entry name" value="FAD-bd_PCMH_sub2"/>
</dbReference>